<dbReference type="Proteomes" id="UP000814140">
    <property type="component" value="Unassembled WGS sequence"/>
</dbReference>
<comment type="caution">
    <text evidence="1">The sequence shown here is derived from an EMBL/GenBank/DDBJ whole genome shotgun (WGS) entry which is preliminary data.</text>
</comment>
<dbReference type="EMBL" id="MU277189">
    <property type="protein sequence ID" value="KAI0067628.1"/>
    <property type="molecule type" value="Genomic_DNA"/>
</dbReference>
<sequence>MTVTLRRMKSVFSTFGRLATVITLAARRSLQRSGNSSKKSKSANISTMKAHISFLPNELLSYIILEYALEMDIFSKKWAPILLICRRWHDVARAHAQLWSYVSDRQSPEHFWGLVRRSGVYPLTCEFSHVGIDNGLLGMFLNTGGLAHRVRSLRIECLAPILEDAIPDVVDLPSLQSLEYADAMSEWNTETRSTLLDVLLDGRAPRLHRVVISAISQFTKWTMLSNLTVLSVHRHEHLDRFSLQDIVSSLQRAPRLRELTLNRCLPEMDAHNTFIESLVLDIRPTTLSYLETLRVVDTRCFPIDALLRCVVLPPTTSLCIKMSAFSDEIPVFIRLLMQVRQHLQKPGAPVLRLLTVKGGPPGPLDGFVSVSAAVTRMCDQSVTNPFADESVSHVFLSVVTNLGEPAKRAMLTHMLDAFPLDHVSDLAALVKLDWHTFKSKTWAAVFRRIPRLETTWIVLGPGMANVLKGLFDAVQRSAYGLGRKRRRLGSHGPIVRPHRIFFTRPDFPPTNAYHDELWGLLAAYQAMDAPSKSTGVAWPLVEMAEDLFDDNDDTLYGHRARLLSVVQNLVIGGKMWCLREENRNGDHHKGPSPAVDCSLLGGSNSGNTWDMTDAMFAIDVLLTF</sequence>
<accession>A0ACB8TGS3</accession>
<organism evidence="1 2">
    <name type="scientific">Artomyces pyxidatus</name>
    <dbReference type="NCBI Taxonomy" id="48021"/>
    <lineage>
        <taxon>Eukaryota</taxon>
        <taxon>Fungi</taxon>
        <taxon>Dikarya</taxon>
        <taxon>Basidiomycota</taxon>
        <taxon>Agaricomycotina</taxon>
        <taxon>Agaricomycetes</taxon>
        <taxon>Russulales</taxon>
        <taxon>Auriscalpiaceae</taxon>
        <taxon>Artomyces</taxon>
    </lineage>
</organism>
<keyword evidence="2" id="KW-1185">Reference proteome</keyword>
<proteinExistence type="predicted"/>
<reference evidence="1" key="1">
    <citation type="submission" date="2021-03" db="EMBL/GenBank/DDBJ databases">
        <authorList>
            <consortium name="DOE Joint Genome Institute"/>
            <person name="Ahrendt S."/>
            <person name="Looney B.P."/>
            <person name="Miyauchi S."/>
            <person name="Morin E."/>
            <person name="Drula E."/>
            <person name="Courty P.E."/>
            <person name="Chicoki N."/>
            <person name="Fauchery L."/>
            <person name="Kohler A."/>
            <person name="Kuo A."/>
            <person name="Labutti K."/>
            <person name="Pangilinan J."/>
            <person name="Lipzen A."/>
            <person name="Riley R."/>
            <person name="Andreopoulos W."/>
            <person name="He G."/>
            <person name="Johnson J."/>
            <person name="Barry K.W."/>
            <person name="Grigoriev I.V."/>
            <person name="Nagy L."/>
            <person name="Hibbett D."/>
            <person name="Henrissat B."/>
            <person name="Matheny P.B."/>
            <person name="Labbe J."/>
            <person name="Martin F."/>
        </authorList>
    </citation>
    <scope>NUCLEOTIDE SEQUENCE</scope>
    <source>
        <strain evidence="1">HHB10654</strain>
    </source>
</reference>
<gene>
    <name evidence="1" type="ORF">BV25DRAFT_840752</name>
</gene>
<evidence type="ECO:0000313" key="2">
    <source>
        <dbReference type="Proteomes" id="UP000814140"/>
    </source>
</evidence>
<name>A0ACB8TGS3_9AGAM</name>
<evidence type="ECO:0000313" key="1">
    <source>
        <dbReference type="EMBL" id="KAI0067628.1"/>
    </source>
</evidence>
<protein>
    <submittedName>
        <fullName evidence="1">Uncharacterized protein</fullName>
    </submittedName>
</protein>
<reference evidence="1" key="2">
    <citation type="journal article" date="2022" name="New Phytol.">
        <title>Evolutionary transition to the ectomycorrhizal habit in the genomes of a hyperdiverse lineage of mushroom-forming fungi.</title>
        <authorList>
            <person name="Looney B."/>
            <person name="Miyauchi S."/>
            <person name="Morin E."/>
            <person name="Drula E."/>
            <person name="Courty P.E."/>
            <person name="Kohler A."/>
            <person name="Kuo A."/>
            <person name="LaButti K."/>
            <person name="Pangilinan J."/>
            <person name="Lipzen A."/>
            <person name="Riley R."/>
            <person name="Andreopoulos W."/>
            <person name="He G."/>
            <person name="Johnson J."/>
            <person name="Nolan M."/>
            <person name="Tritt A."/>
            <person name="Barry K.W."/>
            <person name="Grigoriev I.V."/>
            <person name="Nagy L.G."/>
            <person name="Hibbett D."/>
            <person name="Henrissat B."/>
            <person name="Matheny P.B."/>
            <person name="Labbe J."/>
            <person name="Martin F.M."/>
        </authorList>
    </citation>
    <scope>NUCLEOTIDE SEQUENCE</scope>
    <source>
        <strain evidence="1">HHB10654</strain>
    </source>
</reference>